<reference evidence="7" key="1">
    <citation type="submission" date="2021-03" db="EMBL/GenBank/DDBJ databases">
        <title>Actinotalea soli sp. nov., isolated from soil.</title>
        <authorList>
            <person name="Ping W."/>
            <person name="Zhang J."/>
        </authorList>
    </citation>
    <scope>NUCLEOTIDE SEQUENCE</scope>
    <source>
        <strain evidence="7">BY-33</strain>
    </source>
</reference>
<dbReference type="InterPro" id="IPR033749">
    <property type="entry name" value="Polyprenyl_synt_CS"/>
</dbReference>
<dbReference type="PROSITE" id="PS00444">
    <property type="entry name" value="POLYPRENYL_SYNTHASE_2"/>
    <property type="match status" value="1"/>
</dbReference>
<comment type="similarity">
    <text evidence="2 6">Belongs to the FPP/GGPP synthase family.</text>
</comment>
<evidence type="ECO:0000256" key="5">
    <source>
        <dbReference type="ARBA" id="ARBA00022842"/>
    </source>
</evidence>
<dbReference type="PROSITE" id="PS00723">
    <property type="entry name" value="POLYPRENYL_SYNTHASE_1"/>
    <property type="match status" value="1"/>
</dbReference>
<protein>
    <submittedName>
        <fullName evidence="7">Polyprenyl synthetase family protein</fullName>
    </submittedName>
</protein>
<dbReference type="PANTHER" id="PTHR12001:SF85">
    <property type="entry name" value="SHORT CHAIN ISOPRENYL DIPHOSPHATE SYNTHASE"/>
    <property type="match status" value="1"/>
</dbReference>
<accession>A0A939LR02</accession>
<evidence type="ECO:0000256" key="3">
    <source>
        <dbReference type="ARBA" id="ARBA00022679"/>
    </source>
</evidence>
<dbReference type="InterPro" id="IPR000092">
    <property type="entry name" value="Polyprenyl_synt"/>
</dbReference>
<dbReference type="AlphaFoldDB" id="A0A939LR02"/>
<evidence type="ECO:0000256" key="2">
    <source>
        <dbReference type="ARBA" id="ARBA00006706"/>
    </source>
</evidence>
<dbReference type="PANTHER" id="PTHR12001">
    <property type="entry name" value="GERANYLGERANYL PYROPHOSPHATE SYNTHASE"/>
    <property type="match status" value="1"/>
</dbReference>
<keyword evidence="5" id="KW-0460">Magnesium</keyword>
<dbReference type="GO" id="GO:0046872">
    <property type="term" value="F:metal ion binding"/>
    <property type="evidence" value="ECO:0007669"/>
    <property type="project" value="UniProtKB-KW"/>
</dbReference>
<dbReference type="GO" id="GO:0008299">
    <property type="term" value="P:isoprenoid biosynthetic process"/>
    <property type="evidence" value="ECO:0007669"/>
    <property type="project" value="InterPro"/>
</dbReference>
<dbReference type="SFLD" id="SFLDS00005">
    <property type="entry name" value="Isoprenoid_Synthase_Type_I"/>
    <property type="match status" value="1"/>
</dbReference>
<evidence type="ECO:0000313" key="8">
    <source>
        <dbReference type="Proteomes" id="UP000664209"/>
    </source>
</evidence>
<keyword evidence="3 6" id="KW-0808">Transferase</keyword>
<dbReference type="GO" id="GO:0004659">
    <property type="term" value="F:prenyltransferase activity"/>
    <property type="evidence" value="ECO:0007669"/>
    <property type="project" value="InterPro"/>
</dbReference>
<organism evidence="7 8">
    <name type="scientific">Actinotalea soli</name>
    <dbReference type="NCBI Taxonomy" id="2819234"/>
    <lineage>
        <taxon>Bacteria</taxon>
        <taxon>Bacillati</taxon>
        <taxon>Actinomycetota</taxon>
        <taxon>Actinomycetes</taxon>
        <taxon>Micrococcales</taxon>
        <taxon>Cellulomonadaceae</taxon>
        <taxon>Actinotalea</taxon>
    </lineage>
</organism>
<comment type="caution">
    <text evidence="7">The sequence shown here is derived from an EMBL/GenBank/DDBJ whole genome shotgun (WGS) entry which is preliminary data.</text>
</comment>
<dbReference type="Gene3D" id="1.10.600.10">
    <property type="entry name" value="Farnesyl Diphosphate Synthase"/>
    <property type="match status" value="1"/>
</dbReference>
<gene>
    <name evidence="7" type="ORF">J4G33_13720</name>
</gene>
<evidence type="ECO:0000313" key="7">
    <source>
        <dbReference type="EMBL" id="MBO1752866.1"/>
    </source>
</evidence>
<dbReference type="SUPFAM" id="SSF48576">
    <property type="entry name" value="Terpenoid synthases"/>
    <property type="match status" value="1"/>
</dbReference>
<dbReference type="InterPro" id="IPR008949">
    <property type="entry name" value="Isoprenoid_synthase_dom_sf"/>
</dbReference>
<evidence type="ECO:0000256" key="1">
    <source>
        <dbReference type="ARBA" id="ARBA00001946"/>
    </source>
</evidence>
<dbReference type="EMBL" id="JAGEMK010000008">
    <property type="protein sequence ID" value="MBO1752866.1"/>
    <property type="molecule type" value="Genomic_DNA"/>
</dbReference>
<comment type="cofactor">
    <cofactor evidence="1">
        <name>Mg(2+)</name>
        <dbReference type="ChEBI" id="CHEBI:18420"/>
    </cofactor>
</comment>
<dbReference type="Pfam" id="PF00348">
    <property type="entry name" value="polyprenyl_synt"/>
    <property type="match status" value="1"/>
</dbReference>
<keyword evidence="4" id="KW-0479">Metal-binding</keyword>
<evidence type="ECO:0000256" key="4">
    <source>
        <dbReference type="ARBA" id="ARBA00022723"/>
    </source>
</evidence>
<proteinExistence type="inferred from homology"/>
<sequence length="366" mass="38975">MTAPRAAQATSPDQRVEDLLREVLGGAREQAGAFGSDYQRLWSEIERSVCGGKRFRSSIVLGTHRALGGTALEDAVPVAAAFELLHTAFLIHDDLIDRDTVRRGEPNLAATMRASALATGADDERAQRWSEAAAVLAGDLALSRAHRLVAGVGLCERRRTALLDLMDETLLVSAGGELDDTAFGLGIGAPGLREALLVCESKTAMYSFRAPLRAGAIIAGAGADVLRELDRIGRMLGRAFQLVDDLLGVFAPEELIGKSNVSDLREGKLTALVLHARTLPEWSEIEPDFGRADLDAATADRLRVALARSAAPGMVADHVRADLESVRASLGVLPRTLAPVVGAVVDQVDGSLETVLAHVEEARCRR</sequence>
<keyword evidence="8" id="KW-1185">Reference proteome</keyword>
<name>A0A939LR02_9CELL</name>
<dbReference type="RefSeq" id="WP_208056556.1">
    <property type="nucleotide sequence ID" value="NZ_JAGEMK010000008.1"/>
</dbReference>
<evidence type="ECO:0000256" key="6">
    <source>
        <dbReference type="RuleBase" id="RU004466"/>
    </source>
</evidence>
<dbReference type="Proteomes" id="UP000664209">
    <property type="component" value="Unassembled WGS sequence"/>
</dbReference>
<dbReference type="CDD" id="cd00685">
    <property type="entry name" value="Trans_IPPS_HT"/>
    <property type="match status" value="1"/>
</dbReference>